<evidence type="ECO:0000256" key="1">
    <source>
        <dbReference type="SAM" id="MobiDB-lite"/>
    </source>
</evidence>
<evidence type="ECO:0000313" key="2">
    <source>
        <dbReference type="EMBL" id="JAE16712.1"/>
    </source>
</evidence>
<feature type="region of interest" description="Disordered" evidence="1">
    <location>
        <begin position="1"/>
        <end position="21"/>
    </location>
</feature>
<reference evidence="2" key="2">
    <citation type="journal article" date="2015" name="Data Brief">
        <title>Shoot transcriptome of the giant reed, Arundo donax.</title>
        <authorList>
            <person name="Barrero R.A."/>
            <person name="Guerrero F.D."/>
            <person name="Moolhuijzen P."/>
            <person name="Goolsby J.A."/>
            <person name="Tidwell J."/>
            <person name="Bellgard S.E."/>
            <person name="Bellgard M.I."/>
        </authorList>
    </citation>
    <scope>NUCLEOTIDE SEQUENCE</scope>
    <source>
        <tissue evidence="2">Shoot tissue taken approximately 20 cm above the soil surface</tissue>
    </source>
</reference>
<accession>A0A0A9FWS4</accession>
<organism evidence="2">
    <name type="scientific">Arundo donax</name>
    <name type="common">Giant reed</name>
    <name type="synonym">Donax arundinaceus</name>
    <dbReference type="NCBI Taxonomy" id="35708"/>
    <lineage>
        <taxon>Eukaryota</taxon>
        <taxon>Viridiplantae</taxon>
        <taxon>Streptophyta</taxon>
        <taxon>Embryophyta</taxon>
        <taxon>Tracheophyta</taxon>
        <taxon>Spermatophyta</taxon>
        <taxon>Magnoliopsida</taxon>
        <taxon>Liliopsida</taxon>
        <taxon>Poales</taxon>
        <taxon>Poaceae</taxon>
        <taxon>PACMAD clade</taxon>
        <taxon>Arundinoideae</taxon>
        <taxon>Arundineae</taxon>
        <taxon>Arundo</taxon>
    </lineage>
</organism>
<protein>
    <submittedName>
        <fullName evidence="2">Uncharacterized protein</fullName>
    </submittedName>
</protein>
<dbReference type="AlphaFoldDB" id="A0A0A9FWS4"/>
<name>A0A0A9FWS4_ARUDO</name>
<proteinExistence type="predicted"/>
<reference evidence="2" key="1">
    <citation type="submission" date="2014-09" db="EMBL/GenBank/DDBJ databases">
        <authorList>
            <person name="Magalhaes I.L.F."/>
            <person name="Oliveira U."/>
            <person name="Santos F.R."/>
            <person name="Vidigal T.H.D.A."/>
            <person name="Brescovit A.D."/>
            <person name="Santos A.J."/>
        </authorList>
    </citation>
    <scope>NUCLEOTIDE SEQUENCE</scope>
    <source>
        <tissue evidence="2">Shoot tissue taken approximately 20 cm above the soil surface</tissue>
    </source>
</reference>
<sequence length="21" mass="2253">MKCHVNSQNTVSQQGVLNGHA</sequence>
<dbReference type="EMBL" id="GBRH01181184">
    <property type="protein sequence ID" value="JAE16712.1"/>
    <property type="molecule type" value="Transcribed_RNA"/>
</dbReference>